<evidence type="ECO:0000256" key="9">
    <source>
        <dbReference type="ARBA" id="ARBA00023180"/>
    </source>
</evidence>
<protein>
    <recommendedName>
        <fullName evidence="12">Ig-like domain-containing protein</fullName>
    </recommendedName>
</protein>
<dbReference type="GeneTree" id="ENSGT00940000175037"/>
<dbReference type="GO" id="GO:0031295">
    <property type="term" value="P:T cell costimulation"/>
    <property type="evidence" value="ECO:0007669"/>
    <property type="project" value="TreeGrafter"/>
</dbReference>
<keyword evidence="4" id="KW-0732">Signal</keyword>
<evidence type="ECO:0000256" key="3">
    <source>
        <dbReference type="ARBA" id="ARBA00022692"/>
    </source>
</evidence>
<evidence type="ECO:0000256" key="4">
    <source>
        <dbReference type="ARBA" id="ARBA00022729"/>
    </source>
</evidence>
<dbReference type="Gene3D" id="2.60.40.10">
    <property type="entry name" value="Immunoglobulins"/>
    <property type="match status" value="1"/>
</dbReference>
<dbReference type="GO" id="GO:0042130">
    <property type="term" value="P:negative regulation of T cell proliferation"/>
    <property type="evidence" value="ECO:0007669"/>
    <property type="project" value="TreeGrafter"/>
</dbReference>
<dbReference type="Pfam" id="PF07686">
    <property type="entry name" value="V-set"/>
    <property type="match status" value="1"/>
</dbReference>
<evidence type="ECO:0000256" key="11">
    <source>
        <dbReference type="SAM" id="Phobius"/>
    </source>
</evidence>
<accession>A0AAR2JNI2</accession>
<evidence type="ECO:0000256" key="2">
    <source>
        <dbReference type="ARBA" id="ARBA00022475"/>
    </source>
</evidence>
<dbReference type="GO" id="GO:0042102">
    <property type="term" value="P:positive regulation of T cell proliferation"/>
    <property type="evidence" value="ECO:0007669"/>
    <property type="project" value="TreeGrafter"/>
</dbReference>
<keyword evidence="10" id="KW-0393">Immunoglobulin domain</keyword>
<dbReference type="GO" id="GO:0006955">
    <property type="term" value="P:immune response"/>
    <property type="evidence" value="ECO:0007669"/>
    <property type="project" value="TreeGrafter"/>
</dbReference>
<reference evidence="13 14" key="1">
    <citation type="submission" date="2020-10" db="EMBL/GenBank/DDBJ databases">
        <title>Pygocentrus nattereri (red-bellied piranha) genome, fPygNat1, primary haplotype.</title>
        <authorList>
            <person name="Myers G."/>
            <person name="Meyer A."/>
            <person name="Karagic N."/>
            <person name="Pippel M."/>
            <person name="Winkler S."/>
            <person name="Tracey A."/>
            <person name="Wood J."/>
            <person name="Formenti G."/>
            <person name="Howe K."/>
            <person name="Fedrigo O."/>
            <person name="Jarvis E.D."/>
        </authorList>
    </citation>
    <scope>NUCLEOTIDE SEQUENCE [LARGE SCALE GENOMIC DNA]</scope>
</reference>
<name>A0AAR2JNI2_PYGNA</name>
<dbReference type="InterPro" id="IPR007110">
    <property type="entry name" value="Ig-like_dom"/>
</dbReference>
<keyword evidence="2" id="KW-1003">Cell membrane</keyword>
<dbReference type="Proteomes" id="UP001501920">
    <property type="component" value="Chromosome 11"/>
</dbReference>
<dbReference type="AlphaFoldDB" id="A0AAR2JNI2"/>
<dbReference type="Ensembl" id="ENSPNAT00000046520.1">
    <property type="protein sequence ID" value="ENSPNAP00000053570.1"/>
    <property type="gene ID" value="ENSPNAG00000027774.2"/>
</dbReference>
<reference evidence="13" key="2">
    <citation type="submission" date="2025-08" db="UniProtKB">
        <authorList>
            <consortium name="Ensembl"/>
        </authorList>
    </citation>
    <scope>IDENTIFICATION</scope>
</reference>
<dbReference type="PANTHER" id="PTHR25466">
    <property type="entry name" value="T-LYMPHOCYTE ACTIVATION ANTIGEN"/>
    <property type="match status" value="1"/>
</dbReference>
<evidence type="ECO:0000313" key="13">
    <source>
        <dbReference type="Ensembl" id="ENSPNAP00000053570.1"/>
    </source>
</evidence>
<dbReference type="GO" id="GO:0007166">
    <property type="term" value="P:cell surface receptor signaling pathway"/>
    <property type="evidence" value="ECO:0007669"/>
    <property type="project" value="TreeGrafter"/>
</dbReference>
<keyword evidence="14" id="KW-1185">Reference proteome</keyword>
<dbReference type="PANTHER" id="PTHR25466:SF11">
    <property type="entry name" value="GALECTIN 17-RELATED"/>
    <property type="match status" value="1"/>
</dbReference>
<evidence type="ECO:0000259" key="12">
    <source>
        <dbReference type="PROSITE" id="PS50835"/>
    </source>
</evidence>
<evidence type="ECO:0000256" key="1">
    <source>
        <dbReference type="ARBA" id="ARBA00004251"/>
    </source>
</evidence>
<dbReference type="InterPro" id="IPR013783">
    <property type="entry name" value="Ig-like_fold"/>
</dbReference>
<dbReference type="PROSITE" id="PS50835">
    <property type="entry name" value="IG_LIKE"/>
    <property type="match status" value="1"/>
</dbReference>
<evidence type="ECO:0000313" key="14">
    <source>
        <dbReference type="Proteomes" id="UP001501920"/>
    </source>
</evidence>
<keyword evidence="5 11" id="KW-1133">Transmembrane helix</keyword>
<keyword evidence="8" id="KW-0675">Receptor</keyword>
<feature type="transmembrane region" description="Helical" evidence="11">
    <location>
        <begin position="152"/>
        <end position="169"/>
    </location>
</feature>
<dbReference type="SUPFAM" id="SSF48726">
    <property type="entry name" value="Immunoglobulin"/>
    <property type="match status" value="1"/>
</dbReference>
<evidence type="ECO:0000256" key="10">
    <source>
        <dbReference type="ARBA" id="ARBA00023319"/>
    </source>
</evidence>
<reference evidence="13" key="3">
    <citation type="submission" date="2025-09" db="UniProtKB">
        <authorList>
            <consortium name="Ensembl"/>
        </authorList>
    </citation>
    <scope>IDENTIFICATION</scope>
</reference>
<evidence type="ECO:0000256" key="7">
    <source>
        <dbReference type="ARBA" id="ARBA00023157"/>
    </source>
</evidence>
<dbReference type="InterPro" id="IPR013106">
    <property type="entry name" value="Ig_V-set"/>
</dbReference>
<evidence type="ECO:0000256" key="5">
    <source>
        <dbReference type="ARBA" id="ARBA00022989"/>
    </source>
</evidence>
<dbReference type="GO" id="GO:0071222">
    <property type="term" value="P:cellular response to lipopolysaccharide"/>
    <property type="evidence" value="ECO:0007669"/>
    <property type="project" value="TreeGrafter"/>
</dbReference>
<keyword evidence="6 11" id="KW-0472">Membrane</keyword>
<organism evidence="13 14">
    <name type="scientific">Pygocentrus nattereri</name>
    <name type="common">Red-bellied piranha</name>
    <dbReference type="NCBI Taxonomy" id="42514"/>
    <lineage>
        <taxon>Eukaryota</taxon>
        <taxon>Metazoa</taxon>
        <taxon>Chordata</taxon>
        <taxon>Craniata</taxon>
        <taxon>Vertebrata</taxon>
        <taxon>Euteleostomi</taxon>
        <taxon>Actinopterygii</taxon>
        <taxon>Neopterygii</taxon>
        <taxon>Teleostei</taxon>
        <taxon>Ostariophysi</taxon>
        <taxon>Characiformes</taxon>
        <taxon>Characoidei</taxon>
        <taxon>Pygocentrus</taxon>
    </lineage>
</organism>
<keyword evidence="7" id="KW-1015">Disulfide bond</keyword>
<keyword evidence="3 11" id="KW-0812">Transmembrane</keyword>
<comment type="subcellular location">
    <subcellularLocation>
        <location evidence="1">Cell membrane</location>
        <topology evidence="1">Single-pass type I membrane protein</topology>
    </subcellularLocation>
</comment>
<dbReference type="InterPro" id="IPR051713">
    <property type="entry name" value="T-cell_Activation_Regulation"/>
</dbReference>
<sequence>MFSVTGPKMYLQSNVFSPAFLSADSQISISARVGSSAVLPCQLRNVPTETPQVEWQNNAETVFERFGQDLHQADGYTDRVDVPEHNLLKGNCSLELKNIRLDDEGVYESYLILKEGDRSKRVFIQRVKLSVEETDQEFVKGFLEDDIATQQALDLTGIIAFILILCILFP</sequence>
<dbReference type="GO" id="GO:0009897">
    <property type="term" value="C:external side of plasma membrane"/>
    <property type="evidence" value="ECO:0007669"/>
    <property type="project" value="TreeGrafter"/>
</dbReference>
<dbReference type="InterPro" id="IPR036179">
    <property type="entry name" value="Ig-like_dom_sf"/>
</dbReference>
<feature type="domain" description="Ig-like" evidence="12">
    <location>
        <begin position="18"/>
        <end position="107"/>
    </location>
</feature>
<evidence type="ECO:0000256" key="6">
    <source>
        <dbReference type="ARBA" id="ARBA00023136"/>
    </source>
</evidence>
<keyword evidence="9" id="KW-0325">Glycoprotein</keyword>
<evidence type="ECO:0000256" key="8">
    <source>
        <dbReference type="ARBA" id="ARBA00023170"/>
    </source>
</evidence>
<proteinExistence type="predicted"/>